<dbReference type="Proteomes" id="UP000820818">
    <property type="component" value="Linkage Group LG10"/>
</dbReference>
<name>A0AAD5PNR2_9CRUS</name>
<feature type="compositionally biased region" description="Pro residues" evidence="1">
    <location>
        <begin position="128"/>
        <end position="143"/>
    </location>
</feature>
<proteinExistence type="predicted"/>
<feature type="compositionally biased region" description="Low complexity" evidence="1">
    <location>
        <begin position="144"/>
        <end position="156"/>
    </location>
</feature>
<dbReference type="AlphaFoldDB" id="A0AAD5PNR2"/>
<reference evidence="2 3" key="1">
    <citation type="submission" date="2022-05" db="EMBL/GenBank/DDBJ databases">
        <title>A multi-omics perspective on studying reproductive biology in Daphnia sinensis.</title>
        <authorList>
            <person name="Jia J."/>
        </authorList>
    </citation>
    <scope>NUCLEOTIDE SEQUENCE [LARGE SCALE GENOMIC DNA]</scope>
    <source>
        <strain evidence="2 3">WSL</strain>
    </source>
</reference>
<sequence>MLPKQRPYTFKVDQKMRYLFKIRRLGEFHAQVKFGERPRPLHPTPTREYQPLPPGVHIDEKLAFGFYKIAIRYLPRKEAVAIKNLQVTADYDRYLESQKPPDQRKSVVVEEEEPIYPNIKLPSGPFKNPTPPSSPRPSSPRPSSPASSPRPSSSRLVPPPSRLARYRETPSSQVRLVNVVVSNILAAKAGVSQEGKKKVKVDIEDREGGQVVTVKKEEEEEFVLQVLESEF</sequence>
<dbReference type="EMBL" id="WJBH02000010">
    <property type="protein sequence ID" value="KAI9552163.1"/>
    <property type="molecule type" value="Genomic_DNA"/>
</dbReference>
<evidence type="ECO:0000313" key="3">
    <source>
        <dbReference type="Proteomes" id="UP000820818"/>
    </source>
</evidence>
<evidence type="ECO:0000256" key="1">
    <source>
        <dbReference type="SAM" id="MobiDB-lite"/>
    </source>
</evidence>
<protein>
    <submittedName>
        <fullName evidence="2">Uncharacterized protein</fullName>
    </submittedName>
</protein>
<feature type="region of interest" description="Disordered" evidence="1">
    <location>
        <begin position="117"/>
        <end position="169"/>
    </location>
</feature>
<accession>A0AAD5PNR2</accession>
<gene>
    <name evidence="2" type="ORF">GHT06_022500</name>
</gene>
<comment type="caution">
    <text evidence="2">The sequence shown here is derived from an EMBL/GenBank/DDBJ whole genome shotgun (WGS) entry which is preliminary data.</text>
</comment>
<evidence type="ECO:0000313" key="2">
    <source>
        <dbReference type="EMBL" id="KAI9552163.1"/>
    </source>
</evidence>
<keyword evidence="3" id="KW-1185">Reference proteome</keyword>
<organism evidence="2 3">
    <name type="scientific">Daphnia sinensis</name>
    <dbReference type="NCBI Taxonomy" id="1820382"/>
    <lineage>
        <taxon>Eukaryota</taxon>
        <taxon>Metazoa</taxon>
        <taxon>Ecdysozoa</taxon>
        <taxon>Arthropoda</taxon>
        <taxon>Crustacea</taxon>
        <taxon>Branchiopoda</taxon>
        <taxon>Diplostraca</taxon>
        <taxon>Cladocera</taxon>
        <taxon>Anomopoda</taxon>
        <taxon>Daphniidae</taxon>
        <taxon>Daphnia</taxon>
        <taxon>Daphnia similis group</taxon>
    </lineage>
</organism>